<sequence>MKELYLVNGFLLVRVQTLPYFRIHLTSPLSTSQLLPQAHTSLGHSFLAIVCCLHETHPQRLLSLDLLSPQQHIAPSRSRSDLFPKQSSTIIRQGEPDIHLAHVQHALITPHDDVIMAQSQNEPRGGCVAVDGGHGRHR</sequence>
<accession>V4S3K9</accession>
<organism evidence="1 2">
    <name type="scientific">Citrus clementina</name>
    <name type="common">Clementine</name>
    <name type="synonym">Citrus deliciosa x Citrus sinensis</name>
    <dbReference type="NCBI Taxonomy" id="85681"/>
    <lineage>
        <taxon>Eukaryota</taxon>
        <taxon>Viridiplantae</taxon>
        <taxon>Streptophyta</taxon>
        <taxon>Embryophyta</taxon>
        <taxon>Tracheophyta</taxon>
        <taxon>Spermatophyta</taxon>
        <taxon>Magnoliopsida</taxon>
        <taxon>eudicotyledons</taxon>
        <taxon>Gunneridae</taxon>
        <taxon>Pentapetalae</taxon>
        <taxon>rosids</taxon>
        <taxon>malvids</taxon>
        <taxon>Sapindales</taxon>
        <taxon>Rutaceae</taxon>
        <taxon>Aurantioideae</taxon>
        <taxon>Citrus</taxon>
    </lineage>
</organism>
<dbReference type="Gramene" id="ESR33370">
    <property type="protein sequence ID" value="ESR33370"/>
    <property type="gene ID" value="CICLE_v10006185mg"/>
</dbReference>
<dbReference type="AlphaFoldDB" id="V4S3K9"/>
<name>V4S3K9_CITCL</name>
<dbReference type="EMBL" id="KI537036">
    <property type="protein sequence ID" value="ESR33370.1"/>
    <property type="molecule type" value="Genomic_DNA"/>
</dbReference>
<keyword evidence="2" id="KW-1185">Reference proteome</keyword>
<evidence type="ECO:0000313" key="2">
    <source>
        <dbReference type="Proteomes" id="UP000030687"/>
    </source>
</evidence>
<evidence type="ECO:0000313" key="1">
    <source>
        <dbReference type="EMBL" id="ESR33370.1"/>
    </source>
</evidence>
<gene>
    <name evidence="1" type="ORF">CICLE_v10006185mg</name>
</gene>
<proteinExistence type="predicted"/>
<reference evidence="1 2" key="1">
    <citation type="submission" date="2013-10" db="EMBL/GenBank/DDBJ databases">
        <authorList>
            <consortium name="International Citrus Genome Consortium"/>
            <person name="Jenkins J."/>
            <person name="Schmutz J."/>
            <person name="Prochnik S."/>
            <person name="Rokhsar D."/>
            <person name="Gmitter F."/>
            <person name="Ollitrault P."/>
            <person name="Machado M."/>
            <person name="Talon M."/>
            <person name="Wincker P."/>
            <person name="Jaillon O."/>
            <person name="Morgante M."/>
        </authorList>
    </citation>
    <scope>NUCLEOTIDE SEQUENCE</scope>
    <source>
        <strain evidence="2">cv. Clemenules</strain>
    </source>
</reference>
<dbReference type="Proteomes" id="UP000030687">
    <property type="component" value="Unassembled WGS sequence"/>
</dbReference>
<dbReference type="KEGG" id="cic:CICLE_v10006185mg"/>
<protein>
    <submittedName>
        <fullName evidence="1">Uncharacterized protein</fullName>
    </submittedName>
</protein>
<dbReference type="InParanoid" id="V4S3K9"/>